<dbReference type="WBParaSite" id="PEQ_0000655401-mRNA-1">
    <property type="protein sequence ID" value="PEQ_0000655401-mRNA-1"/>
    <property type="gene ID" value="PEQ_0000655401"/>
</dbReference>
<dbReference type="Proteomes" id="UP000887564">
    <property type="component" value="Unplaced"/>
</dbReference>
<dbReference type="PANTHER" id="PTHR47520">
    <property type="entry name" value="CX DOMAIN-CONTAINING PROTEIN-RELATED"/>
    <property type="match status" value="1"/>
</dbReference>
<evidence type="ECO:0000313" key="3">
    <source>
        <dbReference type="WBParaSite" id="PEQ_0000655401-mRNA-1"/>
    </source>
</evidence>
<organism evidence="2 3">
    <name type="scientific">Parascaris equorum</name>
    <name type="common">Equine roundworm</name>
    <dbReference type="NCBI Taxonomy" id="6256"/>
    <lineage>
        <taxon>Eukaryota</taxon>
        <taxon>Metazoa</taxon>
        <taxon>Ecdysozoa</taxon>
        <taxon>Nematoda</taxon>
        <taxon>Chromadorea</taxon>
        <taxon>Rhabditida</taxon>
        <taxon>Spirurina</taxon>
        <taxon>Ascaridomorpha</taxon>
        <taxon>Ascaridoidea</taxon>
        <taxon>Ascarididae</taxon>
        <taxon>Parascaris</taxon>
    </lineage>
</organism>
<dbReference type="InterPro" id="IPR002619">
    <property type="entry name" value="CX"/>
</dbReference>
<keyword evidence="2" id="KW-1185">Reference proteome</keyword>
<dbReference type="PANTHER" id="PTHR47520:SF11">
    <property type="entry name" value="CX DOMAIN-CONTAINING PROTEIN"/>
    <property type="match status" value="1"/>
</dbReference>
<evidence type="ECO:0000313" key="2">
    <source>
        <dbReference type="Proteomes" id="UP000887564"/>
    </source>
</evidence>
<name>A0A914RJ60_PAREQ</name>
<accession>A0A914RJ60</accession>
<protein>
    <submittedName>
        <fullName evidence="3">CX domain-containing protein</fullName>
    </submittedName>
</protein>
<dbReference type="Pfam" id="PF01705">
    <property type="entry name" value="CX"/>
    <property type="match status" value="1"/>
</dbReference>
<feature type="domain" description="CX" evidence="1">
    <location>
        <begin position="1"/>
        <end position="44"/>
    </location>
</feature>
<sequence length="98" mass="11026">MCRMPIDHSDPTFGNIYFQDGSTRPHEIVWSCGYNEYCCGYECCPYSGGGWGWGRGGSSSYWSVGIGISFKERLHVYILSTTVLYEVEVLGANHITLR</sequence>
<evidence type="ECO:0000259" key="1">
    <source>
        <dbReference type="Pfam" id="PF01705"/>
    </source>
</evidence>
<dbReference type="AlphaFoldDB" id="A0A914RJ60"/>
<reference evidence="3" key="1">
    <citation type="submission" date="2022-11" db="UniProtKB">
        <authorList>
            <consortium name="WormBaseParasite"/>
        </authorList>
    </citation>
    <scope>IDENTIFICATION</scope>
</reference>
<proteinExistence type="predicted"/>